<proteinExistence type="predicted"/>
<comment type="caution">
    <text evidence="2">The sequence shown here is derived from an EMBL/GenBank/DDBJ whole genome shotgun (WGS) entry which is preliminary data.</text>
</comment>
<evidence type="ECO:0000313" key="2">
    <source>
        <dbReference type="EMBL" id="MCE4555128.1"/>
    </source>
</evidence>
<feature type="signal peptide" evidence="1">
    <location>
        <begin position="1"/>
        <end position="26"/>
    </location>
</feature>
<evidence type="ECO:0000313" key="3">
    <source>
        <dbReference type="Proteomes" id="UP001200741"/>
    </source>
</evidence>
<keyword evidence="3" id="KW-1185">Reference proteome</keyword>
<dbReference type="EMBL" id="JAJTWU010000004">
    <property type="protein sequence ID" value="MCE4555128.1"/>
    <property type="molecule type" value="Genomic_DNA"/>
</dbReference>
<dbReference type="RefSeq" id="WP_233372147.1">
    <property type="nucleotide sequence ID" value="NZ_JAJTWU010000004.1"/>
</dbReference>
<gene>
    <name evidence="2" type="ORF">LXT13_11935</name>
</gene>
<reference evidence="2 3" key="1">
    <citation type="submission" date="2021-12" db="EMBL/GenBank/DDBJ databases">
        <title>Genome seq of P8.</title>
        <authorList>
            <person name="Seo T."/>
        </authorList>
    </citation>
    <scope>NUCLEOTIDE SEQUENCE [LARGE SCALE GENOMIC DNA]</scope>
    <source>
        <strain evidence="2 3">P8</strain>
    </source>
</reference>
<dbReference type="InterPro" id="IPR013424">
    <property type="entry name" value="Ice-binding_C"/>
</dbReference>
<name>A0ABS8XTC2_9BURK</name>
<accession>A0ABS8XTC2</accession>
<dbReference type="NCBIfam" id="TIGR02595">
    <property type="entry name" value="PEP_CTERM"/>
    <property type="match status" value="1"/>
</dbReference>
<keyword evidence="1" id="KW-0732">Signal</keyword>
<dbReference type="Proteomes" id="UP001200741">
    <property type="component" value="Unassembled WGS sequence"/>
</dbReference>
<organism evidence="2 3">
    <name type="scientific">Pelomonas cellulosilytica</name>
    <dbReference type="NCBI Taxonomy" id="2906762"/>
    <lineage>
        <taxon>Bacteria</taxon>
        <taxon>Pseudomonadati</taxon>
        <taxon>Pseudomonadota</taxon>
        <taxon>Betaproteobacteria</taxon>
        <taxon>Burkholderiales</taxon>
        <taxon>Sphaerotilaceae</taxon>
        <taxon>Roseateles</taxon>
    </lineage>
</organism>
<protein>
    <submittedName>
        <fullName evidence="2">PEP-CTERM sorting domain-containing protein</fullName>
    </submittedName>
</protein>
<sequence>MKIQNIRWSLMALGTCAALLSTSAHAVWTFDQTNVTNLAGTNGGDPTLSLSGVYTTNNTSTGAVNGNWTAASLSWYQYNGQGMSSDGSQTPNHALDNNGNTEAVLLKFGASTVLTSIGLGYTSNGTCYNSTTKASKTLANDQSCSSLGSGWSLVQNGQTQVDVSLFRWTGTGTPTGNPTPLVGQSSTAMAGWELVGNYGDMVTDTSNPYNLVNSSGKTSSWWLISAYNSGFSQTASESRGSLDNGGDYFKLYSVAGTKCTSTVDSKGVCGGTTSKTPEPATLALTSVALLGVAGLRRRQVKASA</sequence>
<feature type="chain" id="PRO_5046899346" evidence="1">
    <location>
        <begin position="27"/>
        <end position="304"/>
    </location>
</feature>
<evidence type="ECO:0000256" key="1">
    <source>
        <dbReference type="SAM" id="SignalP"/>
    </source>
</evidence>